<evidence type="ECO:0000256" key="2">
    <source>
        <dbReference type="ARBA" id="ARBA00022801"/>
    </source>
</evidence>
<feature type="domain" description="Helicase C-terminal" evidence="5">
    <location>
        <begin position="332"/>
        <end position="485"/>
    </location>
</feature>
<accession>A0A177MN23</accession>
<dbReference type="PANTHER" id="PTHR24031">
    <property type="entry name" value="RNA HELICASE"/>
    <property type="match status" value="1"/>
</dbReference>
<organism evidence="6 7">
    <name type="scientific">Methylomonas methanica</name>
    <dbReference type="NCBI Taxonomy" id="421"/>
    <lineage>
        <taxon>Bacteria</taxon>
        <taxon>Pseudomonadati</taxon>
        <taxon>Pseudomonadota</taxon>
        <taxon>Gammaproteobacteria</taxon>
        <taxon>Methylococcales</taxon>
        <taxon>Methylococcaceae</taxon>
        <taxon>Methylomonas</taxon>
    </lineage>
</organism>
<evidence type="ECO:0000259" key="5">
    <source>
        <dbReference type="PROSITE" id="PS51194"/>
    </source>
</evidence>
<keyword evidence="1" id="KW-0547">Nucleotide-binding</keyword>
<dbReference type="GO" id="GO:0003676">
    <property type="term" value="F:nucleic acid binding"/>
    <property type="evidence" value="ECO:0007669"/>
    <property type="project" value="InterPro"/>
</dbReference>
<sequence>MICGMTAALFLSGRPDTRILFTAPRRTLLTQLHDRSRWLNPSHPVQLVGLDPRENDRHVAASSRYAPILFGMPEFLANRIARGAVPPDLVERVGLLIIDEFDAFLTLRYLARRTAVSFHEPLERLISALPSTCRLLLVSATTPEIASPKADANVEAQIDASAQTAFRQFLDDTLAPAYVSIAERYYADFIPHAQIVAVAVHDASVQEIDRAIDDEVSLMINWISGEVGFPINPAYVLPRLTHIREGRLGLAPGGVRVKGMEKVSALLGRLQLMHHLPDFLYEDMARGFEAYSADVWRYTTDLDGRYEVTVNRVDAPNKEGDQIVMRPEPRGKFDAVRTIVARRTGERGVIFLRNIRILRVLAESLSGDGRALVCVHGERTDAENDQALRRFRAVDGTLLLITRDTGKRGLDLPEGDFSIFYSPKSREDVTWQEVSRIRSTIRNRKSTYMLFYEDTGEEEKMSAMIKALERTTHSKEIRICAATTL</sequence>
<dbReference type="Proteomes" id="UP000077763">
    <property type="component" value="Unassembled WGS sequence"/>
</dbReference>
<protein>
    <submittedName>
        <fullName evidence="6">Uncharacterized protein</fullName>
    </submittedName>
</protein>
<dbReference type="Pfam" id="PF00270">
    <property type="entry name" value="DEAD"/>
    <property type="match status" value="1"/>
</dbReference>
<dbReference type="GO" id="GO:0016787">
    <property type="term" value="F:hydrolase activity"/>
    <property type="evidence" value="ECO:0007669"/>
    <property type="project" value="UniProtKB-KW"/>
</dbReference>
<evidence type="ECO:0000256" key="3">
    <source>
        <dbReference type="ARBA" id="ARBA00022840"/>
    </source>
</evidence>
<evidence type="ECO:0000313" key="6">
    <source>
        <dbReference type="EMBL" id="OAI07188.1"/>
    </source>
</evidence>
<evidence type="ECO:0000313" key="7">
    <source>
        <dbReference type="Proteomes" id="UP000077763"/>
    </source>
</evidence>
<dbReference type="InterPro" id="IPR011545">
    <property type="entry name" value="DEAD/DEAH_box_helicase_dom"/>
</dbReference>
<proteinExistence type="predicted"/>
<evidence type="ECO:0000259" key="4">
    <source>
        <dbReference type="PROSITE" id="PS51192"/>
    </source>
</evidence>
<evidence type="ECO:0000256" key="1">
    <source>
        <dbReference type="ARBA" id="ARBA00022741"/>
    </source>
</evidence>
<dbReference type="SUPFAM" id="SSF52540">
    <property type="entry name" value="P-loop containing nucleoside triphosphate hydrolases"/>
    <property type="match status" value="1"/>
</dbReference>
<dbReference type="InterPro" id="IPR014001">
    <property type="entry name" value="Helicase_ATP-bd"/>
</dbReference>
<dbReference type="AlphaFoldDB" id="A0A177MN23"/>
<dbReference type="PROSITE" id="PS51194">
    <property type="entry name" value="HELICASE_CTER"/>
    <property type="match status" value="1"/>
</dbReference>
<dbReference type="Pfam" id="PF00271">
    <property type="entry name" value="Helicase_C"/>
    <property type="match status" value="1"/>
</dbReference>
<name>A0A177MN23_METMH</name>
<dbReference type="Gene3D" id="3.40.50.300">
    <property type="entry name" value="P-loop containing nucleotide triphosphate hydrolases"/>
    <property type="match status" value="2"/>
</dbReference>
<dbReference type="GO" id="GO:0005524">
    <property type="term" value="F:ATP binding"/>
    <property type="evidence" value="ECO:0007669"/>
    <property type="project" value="UniProtKB-KW"/>
</dbReference>
<keyword evidence="2" id="KW-0378">Hydrolase</keyword>
<dbReference type="InterPro" id="IPR027417">
    <property type="entry name" value="P-loop_NTPase"/>
</dbReference>
<reference evidence="6 7" key="1">
    <citation type="submission" date="2016-03" db="EMBL/GenBank/DDBJ databases">
        <authorList>
            <person name="Ploux O."/>
        </authorList>
    </citation>
    <scope>NUCLEOTIDE SEQUENCE [LARGE SCALE GENOMIC DNA]</scope>
    <source>
        <strain evidence="6 7">R-45371</strain>
    </source>
</reference>
<dbReference type="InterPro" id="IPR001650">
    <property type="entry name" value="Helicase_C-like"/>
</dbReference>
<dbReference type="PROSITE" id="PS51192">
    <property type="entry name" value="HELICASE_ATP_BIND_1"/>
    <property type="match status" value="1"/>
</dbReference>
<comment type="caution">
    <text evidence="6">The sequence shown here is derived from an EMBL/GenBank/DDBJ whole genome shotgun (WGS) entry which is preliminary data.</text>
</comment>
<feature type="domain" description="Helicase ATP-binding" evidence="4">
    <location>
        <begin position="1"/>
        <end position="160"/>
    </location>
</feature>
<keyword evidence="3" id="KW-0067">ATP-binding</keyword>
<gene>
    <name evidence="6" type="ORF">A1353_07480</name>
</gene>
<dbReference type="EMBL" id="LUUH01000029">
    <property type="protein sequence ID" value="OAI07188.1"/>
    <property type="molecule type" value="Genomic_DNA"/>
</dbReference>